<reference evidence="4 5" key="1">
    <citation type="submission" date="2023-11" db="EMBL/GenBank/DDBJ databases">
        <title>A Novel Polar Bacteriovorax (B. antarcticus) Isolated from the Biocrust in Antarctica.</title>
        <authorList>
            <person name="Mun W."/>
            <person name="Choi S.Y."/>
            <person name="Mitchell R.J."/>
        </authorList>
    </citation>
    <scope>NUCLEOTIDE SEQUENCE [LARGE SCALE GENOMIC DNA]</scope>
    <source>
        <strain evidence="4 5">PP10</strain>
    </source>
</reference>
<dbReference type="SMART" id="SM00867">
    <property type="entry name" value="YceI"/>
    <property type="match status" value="1"/>
</dbReference>
<dbReference type="EMBL" id="JAYGJQ010000001">
    <property type="protein sequence ID" value="MEA9356101.1"/>
    <property type="molecule type" value="Genomic_DNA"/>
</dbReference>
<protein>
    <submittedName>
        <fullName evidence="4">YceI family protein</fullName>
    </submittedName>
</protein>
<sequence length="239" mass="26924">MKNLTGLFILLNILAFNANAKDFELIKEHSRIAFDVDYMLMTKVDGQFKDFQGFFALNAAENDITKIKIIVKADSVDTNDGKRDFHLRGHEFFFGATYPQITFEAPGPIKIEQGKKMQVPGYLTMRGIKRPIILEGIYKGKLKDPWGKENYFFNLTGELDRKVYGIVWNKTMDAGGALIGDTVRLNLTVQAQVLGEKTPFSTHMVPTTKGIVERDQLSKGTIKKLSTATDPKDQSKPKK</sequence>
<feature type="domain" description="Lipid/polyisoprenoid-binding YceI-like" evidence="3">
    <location>
        <begin position="22"/>
        <end position="192"/>
    </location>
</feature>
<feature type="chain" id="PRO_5046668863" evidence="2">
    <location>
        <begin position="21"/>
        <end position="239"/>
    </location>
</feature>
<feature type="compositionally biased region" description="Basic and acidic residues" evidence="1">
    <location>
        <begin position="230"/>
        <end position="239"/>
    </location>
</feature>
<dbReference type="Gene3D" id="2.40.128.110">
    <property type="entry name" value="Lipid/polyisoprenoid-binding, YceI-like"/>
    <property type="match status" value="1"/>
</dbReference>
<organism evidence="4 5">
    <name type="scientific">Bacteriovorax antarcticus</name>
    <dbReference type="NCBI Taxonomy" id="3088717"/>
    <lineage>
        <taxon>Bacteria</taxon>
        <taxon>Pseudomonadati</taxon>
        <taxon>Bdellovibrionota</taxon>
        <taxon>Bacteriovoracia</taxon>
        <taxon>Bacteriovoracales</taxon>
        <taxon>Bacteriovoracaceae</taxon>
        <taxon>Bacteriovorax</taxon>
    </lineage>
</organism>
<evidence type="ECO:0000256" key="2">
    <source>
        <dbReference type="SAM" id="SignalP"/>
    </source>
</evidence>
<name>A0ABU5VSX8_9BACT</name>
<comment type="caution">
    <text evidence="4">The sequence shown here is derived from an EMBL/GenBank/DDBJ whole genome shotgun (WGS) entry which is preliminary data.</text>
</comment>
<gene>
    <name evidence="4" type="ORF">SHI21_07810</name>
</gene>
<dbReference type="Proteomes" id="UP001302274">
    <property type="component" value="Unassembled WGS sequence"/>
</dbReference>
<evidence type="ECO:0000313" key="4">
    <source>
        <dbReference type="EMBL" id="MEA9356101.1"/>
    </source>
</evidence>
<keyword evidence="2" id="KW-0732">Signal</keyword>
<dbReference type="PANTHER" id="PTHR34406:SF1">
    <property type="entry name" value="PROTEIN YCEI"/>
    <property type="match status" value="1"/>
</dbReference>
<feature type="region of interest" description="Disordered" evidence="1">
    <location>
        <begin position="218"/>
        <end position="239"/>
    </location>
</feature>
<dbReference type="InterPro" id="IPR007372">
    <property type="entry name" value="Lipid/polyisoprenoid-bd_YceI"/>
</dbReference>
<dbReference type="Pfam" id="PF04264">
    <property type="entry name" value="YceI"/>
    <property type="match status" value="1"/>
</dbReference>
<keyword evidence="5" id="KW-1185">Reference proteome</keyword>
<dbReference type="SUPFAM" id="SSF101874">
    <property type="entry name" value="YceI-like"/>
    <property type="match status" value="1"/>
</dbReference>
<dbReference type="PANTHER" id="PTHR34406">
    <property type="entry name" value="PROTEIN YCEI"/>
    <property type="match status" value="1"/>
</dbReference>
<evidence type="ECO:0000313" key="5">
    <source>
        <dbReference type="Proteomes" id="UP001302274"/>
    </source>
</evidence>
<accession>A0ABU5VSX8</accession>
<evidence type="ECO:0000256" key="1">
    <source>
        <dbReference type="SAM" id="MobiDB-lite"/>
    </source>
</evidence>
<feature type="signal peptide" evidence="2">
    <location>
        <begin position="1"/>
        <end position="20"/>
    </location>
</feature>
<proteinExistence type="predicted"/>
<dbReference type="InterPro" id="IPR036761">
    <property type="entry name" value="TTHA0802/YceI-like_sf"/>
</dbReference>
<dbReference type="RefSeq" id="WP_323575778.1">
    <property type="nucleotide sequence ID" value="NZ_JAYGJQ010000001.1"/>
</dbReference>
<evidence type="ECO:0000259" key="3">
    <source>
        <dbReference type="SMART" id="SM00867"/>
    </source>
</evidence>